<feature type="domain" description="EamA" evidence="7">
    <location>
        <begin position="159"/>
        <end position="294"/>
    </location>
</feature>
<keyword evidence="5 6" id="KW-0472">Membrane</keyword>
<feature type="transmembrane region" description="Helical" evidence="6">
    <location>
        <begin position="190"/>
        <end position="210"/>
    </location>
</feature>
<feature type="transmembrane region" description="Helical" evidence="6">
    <location>
        <begin position="38"/>
        <end position="60"/>
    </location>
</feature>
<feature type="transmembrane region" description="Helical" evidence="6">
    <location>
        <begin position="72"/>
        <end position="93"/>
    </location>
</feature>
<evidence type="ECO:0000313" key="8">
    <source>
        <dbReference type="EMBL" id="AEI48073.1"/>
    </source>
</evidence>
<dbReference type="EMBL" id="CP002859">
    <property type="protein sequence ID" value="AEI48073.1"/>
    <property type="molecule type" value="Genomic_DNA"/>
</dbReference>
<evidence type="ECO:0000313" key="9">
    <source>
        <dbReference type="Proteomes" id="UP000000493"/>
    </source>
</evidence>
<evidence type="ECO:0000256" key="4">
    <source>
        <dbReference type="ARBA" id="ARBA00022989"/>
    </source>
</evidence>
<dbReference type="Pfam" id="PF00892">
    <property type="entry name" value="EamA"/>
    <property type="match status" value="2"/>
</dbReference>
<dbReference type="RefSeq" id="WP_013927388.1">
    <property type="nucleotide sequence ID" value="NC_015703.1"/>
</dbReference>
<dbReference type="SUPFAM" id="SSF103481">
    <property type="entry name" value="Multidrug resistance efflux transporter EmrE"/>
    <property type="match status" value="2"/>
</dbReference>
<dbReference type="InterPro" id="IPR050638">
    <property type="entry name" value="AA-Vitamin_Transporters"/>
</dbReference>
<gene>
    <name evidence="8" type="ordered locus">Runsl_1648</name>
</gene>
<keyword evidence="3 6" id="KW-0812">Transmembrane</keyword>
<feature type="transmembrane region" description="Helical" evidence="6">
    <location>
        <begin position="5"/>
        <end position="26"/>
    </location>
</feature>
<sequence length="299" mass="33090">MAKKYYWLGAFLVLFAAFCFALKGIFIKLAYRYEIDTISLLTLRMGISFPIYAFFAYRISSKNDTARLKIKEWVGVAVLGIMGYYIASYFNFWAFNYISAGLERILLFIYPTFVLIINAGFKKKKVTGLQLAALGLTYFGILLAFLQNIAPGEQKNVLLGASLVLLSGLVYALFLVGSDNVIPKVGSQKFTVYAMIAATIPIILHCFVVNRLQIWHYPPQVYWIGLAMAIFVTVLPTFAIAEGIKRVGSGNASIIAAIGPIFTIFLATTILGETISPLQIFGTVLVLLGVLLISWKGKK</sequence>
<reference evidence="8 9" key="2">
    <citation type="journal article" date="2012" name="Stand. Genomic Sci.">
        <title>Complete genome sequence of the aquatic bacterium Runella slithyformis type strain (LSU 4(T)).</title>
        <authorList>
            <person name="Copeland A."/>
            <person name="Zhang X."/>
            <person name="Misra M."/>
            <person name="Lapidus A."/>
            <person name="Nolan M."/>
            <person name="Lucas S."/>
            <person name="Deshpande S."/>
            <person name="Cheng J.F."/>
            <person name="Tapia R."/>
            <person name="Goodwin L.A."/>
            <person name="Pitluck S."/>
            <person name="Liolios K."/>
            <person name="Pagani I."/>
            <person name="Ivanova N."/>
            <person name="Mikhailova N."/>
            <person name="Pati A."/>
            <person name="Chen A."/>
            <person name="Palaniappan K."/>
            <person name="Land M."/>
            <person name="Hauser L."/>
            <person name="Pan C."/>
            <person name="Jeffries C.D."/>
            <person name="Detter J.C."/>
            <person name="Brambilla E.M."/>
            <person name="Rohde M."/>
            <person name="Djao O.D."/>
            <person name="Goker M."/>
            <person name="Sikorski J."/>
            <person name="Tindall B.J."/>
            <person name="Woyke T."/>
            <person name="Bristow J."/>
            <person name="Eisen J.A."/>
            <person name="Markowitz V."/>
            <person name="Hugenholtz P."/>
            <person name="Kyrpides N.C."/>
            <person name="Klenk H.P."/>
            <person name="Mavromatis K."/>
        </authorList>
    </citation>
    <scope>NUCLEOTIDE SEQUENCE [LARGE SCALE GENOMIC DNA]</scope>
    <source>
        <strain evidence="9">ATCC 29530 / DSM 19594 / LMG 11500 / NCIMB 11436 / LSU 4</strain>
    </source>
</reference>
<feature type="transmembrane region" description="Helical" evidence="6">
    <location>
        <begin position="278"/>
        <end position="295"/>
    </location>
</feature>
<name>A0A7U4E5D7_RUNSL</name>
<evidence type="ECO:0000259" key="7">
    <source>
        <dbReference type="Pfam" id="PF00892"/>
    </source>
</evidence>
<accession>A0A7U4E5D7</accession>
<evidence type="ECO:0000256" key="2">
    <source>
        <dbReference type="ARBA" id="ARBA00007362"/>
    </source>
</evidence>
<evidence type="ECO:0000256" key="5">
    <source>
        <dbReference type="ARBA" id="ARBA00023136"/>
    </source>
</evidence>
<evidence type="ECO:0000256" key="1">
    <source>
        <dbReference type="ARBA" id="ARBA00004141"/>
    </source>
</evidence>
<feature type="transmembrane region" description="Helical" evidence="6">
    <location>
        <begin position="105"/>
        <end position="121"/>
    </location>
</feature>
<keyword evidence="9" id="KW-1185">Reference proteome</keyword>
<dbReference type="KEGG" id="rsi:Runsl_1648"/>
<dbReference type="Gene3D" id="1.10.3730.20">
    <property type="match status" value="1"/>
</dbReference>
<feature type="transmembrane region" description="Helical" evidence="6">
    <location>
        <begin position="253"/>
        <end position="272"/>
    </location>
</feature>
<evidence type="ECO:0000256" key="6">
    <source>
        <dbReference type="SAM" id="Phobius"/>
    </source>
</evidence>
<organism evidence="8 9">
    <name type="scientific">Runella slithyformis (strain ATCC 29530 / DSM 19594 / LMG 11500 / NCIMB 11436 / LSU 4)</name>
    <dbReference type="NCBI Taxonomy" id="761193"/>
    <lineage>
        <taxon>Bacteria</taxon>
        <taxon>Pseudomonadati</taxon>
        <taxon>Bacteroidota</taxon>
        <taxon>Cytophagia</taxon>
        <taxon>Cytophagales</taxon>
        <taxon>Spirosomataceae</taxon>
        <taxon>Runella</taxon>
    </lineage>
</organism>
<dbReference type="InterPro" id="IPR037185">
    <property type="entry name" value="EmrE-like"/>
</dbReference>
<dbReference type="Proteomes" id="UP000000493">
    <property type="component" value="Chromosome"/>
</dbReference>
<dbReference type="InterPro" id="IPR000620">
    <property type="entry name" value="EamA_dom"/>
</dbReference>
<comment type="similarity">
    <text evidence="2">Belongs to the EamA transporter family.</text>
</comment>
<dbReference type="AlphaFoldDB" id="A0A7U4E5D7"/>
<comment type="subcellular location">
    <subcellularLocation>
        <location evidence="1">Membrane</location>
        <topology evidence="1">Multi-pass membrane protein</topology>
    </subcellularLocation>
</comment>
<dbReference type="GO" id="GO:0016020">
    <property type="term" value="C:membrane"/>
    <property type="evidence" value="ECO:0007669"/>
    <property type="project" value="UniProtKB-SubCell"/>
</dbReference>
<dbReference type="PANTHER" id="PTHR32322:SF2">
    <property type="entry name" value="EAMA DOMAIN-CONTAINING PROTEIN"/>
    <property type="match status" value="1"/>
</dbReference>
<feature type="transmembrane region" description="Helical" evidence="6">
    <location>
        <begin position="128"/>
        <end position="146"/>
    </location>
</feature>
<evidence type="ECO:0000256" key="3">
    <source>
        <dbReference type="ARBA" id="ARBA00022692"/>
    </source>
</evidence>
<reference evidence="9" key="1">
    <citation type="submission" date="2011-06" db="EMBL/GenBank/DDBJ databases">
        <title>The complete genome of chromosome of Runella slithyformis DSM 19594.</title>
        <authorList>
            <consortium name="US DOE Joint Genome Institute (JGI-PGF)"/>
            <person name="Lucas S."/>
            <person name="Han J."/>
            <person name="Lapidus A."/>
            <person name="Bruce D."/>
            <person name="Goodwin L."/>
            <person name="Pitluck S."/>
            <person name="Peters L."/>
            <person name="Kyrpides N."/>
            <person name="Mavromatis K."/>
            <person name="Ivanova N."/>
            <person name="Ovchinnikova G."/>
            <person name="Zhang X."/>
            <person name="Misra M."/>
            <person name="Detter J.C."/>
            <person name="Tapia R."/>
            <person name="Han C."/>
            <person name="Land M."/>
            <person name="Hauser L."/>
            <person name="Markowitz V."/>
            <person name="Cheng J.-F."/>
            <person name="Hugenholtz P."/>
            <person name="Woyke T."/>
            <person name="Wu D."/>
            <person name="Tindall B."/>
            <person name="Faehrich R."/>
            <person name="Brambilla E."/>
            <person name="Klenk H.-P."/>
            <person name="Eisen J.A."/>
        </authorList>
    </citation>
    <scope>NUCLEOTIDE SEQUENCE [LARGE SCALE GENOMIC DNA]</scope>
    <source>
        <strain evidence="9">ATCC 29530 / DSM 19594 / LMG 11500 / NCIMB 11436 / LSU 4</strain>
    </source>
</reference>
<feature type="domain" description="EamA" evidence="7">
    <location>
        <begin position="8"/>
        <end position="145"/>
    </location>
</feature>
<feature type="transmembrane region" description="Helical" evidence="6">
    <location>
        <begin position="222"/>
        <end position="241"/>
    </location>
</feature>
<protein>
    <recommendedName>
        <fullName evidence="7">EamA domain-containing protein</fullName>
    </recommendedName>
</protein>
<dbReference type="PANTHER" id="PTHR32322">
    <property type="entry name" value="INNER MEMBRANE TRANSPORTER"/>
    <property type="match status" value="1"/>
</dbReference>
<keyword evidence="4 6" id="KW-1133">Transmembrane helix</keyword>
<proteinExistence type="inferred from homology"/>
<feature type="transmembrane region" description="Helical" evidence="6">
    <location>
        <begin position="158"/>
        <end position="178"/>
    </location>
</feature>